<keyword evidence="2" id="KW-1185">Reference proteome</keyword>
<dbReference type="OrthoDB" id="3034725at2759"/>
<accession>A0A8H6HBH7</accession>
<dbReference type="AlphaFoldDB" id="A0A8H6HBH7"/>
<proteinExistence type="predicted"/>
<name>A0A8H6HBH7_9AGAR</name>
<dbReference type="Proteomes" id="UP000521943">
    <property type="component" value="Unassembled WGS sequence"/>
</dbReference>
<comment type="caution">
    <text evidence="1">The sequence shown here is derived from an EMBL/GenBank/DDBJ whole genome shotgun (WGS) entry which is preliminary data.</text>
</comment>
<evidence type="ECO:0000313" key="2">
    <source>
        <dbReference type="Proteomes" id="UP000521943"/>
    </source>
</evidence>
<dbReference type="EMBL" id="JACGCI010000160">
    <property type="protein sequence ID" value="KAF6743077.1"/>
    <property type="molecule type" value="Genomic_DNA"/>
</dbReference>
<protein>
    <submittedName>
        <fullName evidence="1">Uncharacterized protein</fullName>
    </submittedName>
</protein>
<organism evidence="1 2">
    <name type="scientific">Ephemerocybe angulata</name>
    <dbReference type="NCBI Taxonomy" id="980116"/>
    <lineage>
        <taxon>Eukaryota</taxon>
        <taxon>Fungi</taxon>
        <taxon>Dikarya</taxon>
        <taxon>Basidiomycota</taxon>
        <taxon>Agaricomycotina</taxon>
        <taxon>Agaricomycetes</taxon>
        <taxon>Agaricomycetidae</taxon>
        <taxon>Agaricales</taxon>
        <taxon>Agaricineae</taxon>
        <taxon>Psathyrellaceae</taxon>
        <taxon>Ephemerocybe</taxon>
    </lineage>
</organism>
<reference evidence="1 2" key="1">
    <citation type="submission" date="2020-07" db="EMBL/GenBank/DDBJ databases">
        <title>Comparative genomics of pyrophilous fungi reveals a link between fire events and developmental genes.</title>
        <authorList>
            <consortium name="DOE Joint Genome Institute"/>
            <person name="Steindorff A.S."/>
            <person name="Carver A."/>
            <person name="Calhoun S."/>
            <person name="Stillman K."/>
            <person name="Liu H."/>
            <person name="Lipzen A."/>
            <person name="Pangilinan J."/>
            <person name="Labutti K."/>
            <person name="Bruns T.D."/>
            <person name="Grigoriev I.V."/>
        </authorList>
    </citation>
    <scope>NUCLEOTIDE SEQUENCE [LARGE SCALE GENOMIC DNA]</scope>
    <source>
        <strain evidence="1 2">CBS 144469</strain>
    </source>
</reference>
<sequence>MDTFSYTLGLDYIEDIPGSSWGMCGPWVRLAEWPRYCRAQRRSTTHKFSTPPDTGNFVPEGKALPHGITESLRKTEPGLQAQVLVVYDCRADVDFDARLRILETWARTKGGFNTEGQTRSSWMSPSSVESTKRFAVTSSLFQRSSAVRAEDSAYYGGKTVHPWIAETCALKPSSWIPNPNVVRFLHRDKDGLLVDIAESSSPTLVPGDVVTMTFKILFSTDGSQWYTLFTPIQIIRMGQIESSVLGVPEKDEYHGRLELPKPGQKLEVYDSERFLSWSPD</sequence>
<evidence type="ECO:0000313" key="1">
    <source>
        <dbReference type="EMBL" id="KAF6743077.1"/>
    </source>
</evidence>
<gene>
    <name evidence="1" type="ORF">DFP72DRAFT_1080947</name>
</gene>